<feature type="compositionally biased region" description="Basic residues" evidence="1">
    <location>
        <begin position="312"/>
        <end position="330"/>
    </location>
</feature>
<dbReference type="Gramene" id="TraesMAC5B03G03002510.1">
    <property type="protein sequence ID" value="TraesMAC5B03G03002510.1"/>
    <property type="gene ID" value="TraesMAC5B03G03002510"/>
</dbReference>
<dbReference type="GeneID" id="123117599"/>
<dbReference type="Gramene" id="TraesWEE_scaffold_057736_01G000300.1">
    <property type="protein sequence ID" value="TraesWEE_scaffold_057736_01G000300.1"/>
    <property type="gene ID" value="TraesWEE_scaffold_057736_01G000300"/>
</dbReference>
<dbReference type="Gramene" id="TraesARI7B03G04324530.1">
    <property type="protein sequence ID" value="TraesARI7B03G04324530.1"/>
    <property type="gene ID" value="TraesARI7B03G04324530"/>
</dbReference>
<feature type="region of interest" description="Disordered" evidence="1">
    <location>
        <begin position="125"/>
        <end position="156"/>
    </location>
</feature>
<dbReference type="OrthoDB" id="787182at2759"/>
<dbReference type="Gramene" id="TraesPARA_EIv1.0_1750150.1">
    <property type="protein sequence ID" value="TraesPARA_EIv1.0_1750150.1.CDS"/>
    <property type="gene ID" value="TraesPARA_EIv1.0_1750150"/>
</dbReference>
<dbReference type="Gramene" id="TraesJAG5B03G03002110.1">
    <property type="protein sequence ID" value="TraesJAG5B03G03002110.1"/>
    <property type="gene ID" value="TraesJAG5B03G03002110"/>
</dbReference>
<dbReference type="PANTHER" id="PTHR34680">
    <property type="entry name" value="EXPRESSED PROTEIN"/>
    <property type="match status" value="1"/>
</dbReference>
<evidence type="ECO:0000256" key="1">
    <source>
        <dbReference type="SAM" id="MobiDB-lite"/>
    </source>
</evidence>
<name>A0A3B6LX77_WHEAT</name>
<dbReference type="Gramene" id="TraesSTA5B03G02996090.1">
    <property type="protein sequence ID" value="TraesSTA5B03G02996090.1"/>
    <property type="gene ID" value="TraesSTA5B03G02996090"/>
</dbReference>
<feature type="compositionally biased region" description="Pro residues" evidence="1">
    <location>
        <begin position="21"/>
        <end position="42"/>
    </location>
</feature>
<feature type="region of interest" description="Disordered" evidence="1">
    <location>
        <begin position="283"/>
        <end position="330"/>
    </location>
</feature>
<dbReference type="Gramene" id="TraesCS5B02G511200.1">
    <property type="protein sequence ID" value="TraesCS5B02G511200.1"/>
    <property type="gene ID" value="TraesCS5B02G511200"/>
</dbReference>
<dbReference type="KEGG" id="taes:123117599"/>
<feature type="compositionally biased region" description="Polar residues" evidence="1">
    <location>
        <begin position="222"/>
        <end position="234"/>
    </location>
</feature>
<feature type="region of interest" description="Disordered" evidence="1">
    <location>
        <begin position="1"/>
        <end position="43"/>
    </location>
</feature>
<reference evidence="2" key="2">
    <citation type="submission" date="2018-10" db="UniProtKB">
        <authorList>
            <consortium name="EnsemblPlants"/>
        </authorList>
    </citation>
    <scope>IDENTIFICATION</scope>
</reference>
<dbReference type="Gramene" id="TraesJUL5B03G03025780.1">
    <property type="protein sequence ID" value="TraesJUL5B03G03025780.1"/>
    <property type="gene ID" value="TraesJUL5B03G03025780"/>
</dbReference>
<dbReference type="Proteomes" id="UP000019116">
    <property type="component" value="Chromosome 5B"/>
</dbReference>
<feature type="compositionally biased region" description="Basic and acidic residues" evidence="1">
    <location>
        <begin position="238"/>
        <end position="249"/>
    </location>
</feature>
<dbReference type="Gramene" id="TraesLDM5B03G03007860.1">
    <property type="protein sequence ID" value="TraesLDM5B03G03007860.1"/>
    <property type="gene ID" value="TraesLDM5B03G03007860"/>
</dbReference>
<feature type="region of interest" description="Disordered" evidence="1">
    <location>
        <begin position="220"/>
        <end position="249"/>
    </location>
</feature>
<dbReference type="Gramene" id="TraesSYM7B03G04015120.1">
    <property type="protein sequence ID" value="TraesSYM7B03G04015120.1"/>
    <property type="gene ID" value="TraesSYM7B03G04015120"/>
</dbReference>
<evidence type="ECO:0000313" key="2">
    <source>
        <dbReference type="EnsemblPlants" id="TraesCS5B02G511200.1"/>
    </source>
</evidence>
<protein>
    <recommendedName>
        <fullName evidence="4">WRC domain-containing protein</fullName>
    </recommendedName>
</protein>
<gene>
    <name evidence="2" type="primary">LOC123117599</name>
</gene>
<reference evidence="2" key="1">
    <citation type="submission" date="2018-08" db="EMBL/GenBank/DDBJ databases">
        <authorList>
            <person name="Rossello M."/>
        </authorList>
    </citation>
    <scope>NUCLEOTIDE SEQUENCE [LARGE SCALE GENOMIC DNA]</scope>
    <source>
        <strain evidence="2">cv. Chinese Spring</strain>
    </source>
</reference>
<evidence type="ECO:0000313" key="3">
    <source>
        <dbReference type="Proteomes" id="UP000019116"/>
    </source>
</evidence>
<feature type="compositionally biased region" description="Acidic residues" evidence="1">
    <location>
        <begin position="289"/>
        <end position="299"/>
    </location>
</feature>
<dbReference type="OMA" id="NGEMGRK"/>
<keyword evidence="3" id="KW-1185">Reference proteome</keyword>
<dbReference type="PANTHER" id="PTHR34680:SF9">
    <property type="entry name" value="WRC DOMAIN-CONTAINING PROTEIN"/>
    <property type="match status" value="1"/>
</dbReference>
<dbReference type="AlphaFoldDB" id="A0A3B6LX77"/>
<organism evidence="2">
    <name type="scientific">Triticum aestivum</name>
    <name type="common">Wheat</name>
    <dbReference type="NCBI Taxonomy" id="4565"/>
    <lineage>
        <taxon>Eukaryota</taxon>
        <taxon>Viridiplantae</taxon>
        <taxon>Streptophyta</taxon>
        <taxon>Embryophyta</taxon>
        <taxon>Tracheophyta</taxon>
        <taxon>Spermatophyta</taxon>
        <taxon>Magnoliopsida</taxon>
        <taxon>Liliopsida</taxon>
        <taxon>Poales</taxon>
        <taxon>Poaceae</taxon>
        <taxon>BOP clade</taxon>
        <taxon>Pooideae</taxon>
        <taxon>Triticodae</taxon>
        <taxon>Triticeae</taxon>
        <taxon>Triticinae</taxon>
        <taxon>Triticum</taxon>
    </lineage>
</organism>
<dbReference type="Gramene" id="TraesCS5B03G1239800.1">
    <property type="protein sequence ID" value="TraesCS5B03G1239800.1.CDS"/>
    <property type="gene ID" value="TraesCS5B03G1239800"/>
</dbReference>
<dbReference type="Gramene" id="TraesLAC5B03G02959460.1">
    <property type="protein sequence ID" value="TraesLAC5B03G02959460.1"/>
    <property type="gene ID" value="TraesLAC5B03G02959460"/>
</dbReference>
<feature type="compositionally biased region" description="Basic and acidic residues" evidence="1">
    <location>
        <begin position="125"/>
        <end position="153"/>
    </location>
</feature>
<sequence>MRIRRAASRVLGVAPSAASPSQPPRPNLPPLPPADAGGPPPCVTNMAVADLMNQLGIQDPEDDKHFKETYFWDGLPSLPKHHPWGSRYHFPATTCADSIEEKEEMAVDVLDDIILESRIVEKNSEKNKSTMTKGEEEKDKSKLETKGKGKVEADESYAARGGWPCKQNERRFCGRTASQPNSYCLHHSHQKPRAISKPPRKRITAHRDLGLGFYYYDGFGPSGNTKRQRGSSSLPEPIEQKEEVSPEHHVDFSAGLVGVADEENQVGSESEYIEKPRFDDCTDVMITGYDDDNSDEDSPDYNSENIKVSKNPPKKRGKKPMKARSLKSLM</sequence>
<dbReference type="EnsemblPlants" id="TraesCS5B02G511200.1">
    <property type="protein sequence ID" value="TraesCS5B02G511200.1"/>
    <property type="gene ID" value="TraesCS5B02G511200"/>
</dbReference>
<evidence type="ECO:0008006" key="4">
    <source>
        <dbReference type="Google" id="ProtNLM"/>
    </source>
</evidence>
<dbReference type="Gramene" id="TraesNOR5B03G03033190.1">
    <property type="protein sequence ID" value="TraesNOR5B03G03033190.1"/>
    <property type="gene ID" value="TraesNOR5B03G03033190"/>
</dbReference>
<accession>A0A3B6LX77</accession>
<proteinExistence type="predicted"/>
<dbReference type="RefSeq" id="XP_044394255.1">
    <property type="nucleotide sequence ID" value="XM_044538320.1"/>
</dbReference>